<dbReference type="RefSeq" id="WP_116025741.1">
    <property type="nucleotide sequence ID" value="NZ_QTTT01000001.1"/>
</dbReference>
<dbReference type="SUPFAM" id="SSF141571">
    <property type="entry name" value="Pentapeptide repeat-like"/>
    <property type="match status" value="1"/>
</dbReference>
<dbReference type="PANTHER" id="PTHR14136:SF17">
    <property type="entry name" value="BTB_POZ DOMAIN-CONTAINING PROTEIN KCTD9"/>
    <property type="match status" value="1"/>
</dbReference>
<keyword evidence="2" id="KW-1133">Transmembrane helix</keyword>
<keyword evidence="2" id="KW-0812">Transmembrane</keyword>
<gene>
    <name evidence="3" type="ORF">DFJ69_6162</name>
</gene>
<proteinExistence type="predicted"/>
<evidence type="ECO:0000313" key="3">
    <source>
        <dbReference type="EMBL" id="REF00607.1"/>
    </source>
</evidence>
<protein>
    <submittedName>
        <fullName evidence="3">Uncharacterized protein YjbI with pentapeptide repeats</fullName>
    </submittedName>
</protein>
<dbReference type="OrthoDB" id="4563217at2"/>
<dbReference type="PANTHER" id="PTHR14136">
    <property type="entry name" value="BTB_POZ DOMAIN-CONTAINING PROTEIN KCTD9"/>
    <property type="match status" value="1"/>
</dbReference>
<feature type="transmembrane region" description="Helical" evidence="2">
    <location>
        <begin position="20"/>
        <end position="44"/>
    </location>
</feature>
<dbReference type="InterPro" id="IPR001646">
    <property type="entry name" value="5peptide_repeat"/>
</dbReference>
<evidence type="ECO:0000256" key="2">
    <source>
        <dbReference type="SAM" id="Phobius"/>
    </source>
</evidence>
<evidence type="ECO:0000256" key="1">
    <source>
        <dbReference type="SAM" id="MobiDB-lite"/>
    </source>
</evidence>
<keyword evidence="2" id="KW-0472">Membrane</keyword>
<dbReference type="Gene3D" id="2.160.20.80">
    <property type="entry name" value="E3 ubiquitin-protein ligase SopA"/>
    <property type="match status" value="3"/>
</dbReference>
<comment type="caution">
    <text evidence="3">The sequence shown here is derived from an EMBL/GenBank/DDBJ whole genome shotgun (WGS) entry which is preliminary data.</text>
</comment>
<dbReference type="Proteomes" id="UP000256661">
    <property type="component" value="Unassembled WGS sequence"/>
</dbReference>
<feature type="region of interest" description="Disordered" evidence="1">
    <location>
        <begin position="183"/>
        <end position="202"/>
    </location>
</feature>
<dbReference type="Pfam" id="PF00805">
    <property type="entry name" value="Pentapeptide"/>
    <property type="match status" value="3"/>
</dbReference>
<dbReference type="AlphaFoldDB" id="A0A3D9SXC4"/>
<keyword evidence="4" id="KW-1185">Reference proteome</keyword>
<sequence>MSKSRESGRAARRRAVRRAVWFRMLGGVLVAVGVVLAVGVVWVLGPGAAWWLEHVDGVPVGGKDGLKGKELSEALGTVRGHAMALGTGLLASVAVYYTAANAASARRSAEAAQHTAHAAQETARLGEQGLVTGRYTAAIEGLGVTALGGIYALERIARDSPRDHPTVMAVLAAYVREHSHDLDAHTVTPPDDGAGEQATAPRTRFRPDLQAALTVLGRRDRRNDTHRLDLAGAHLGGADLTHADLSGTHLTDANLSDTHLSNADLTGANLSNANLAHANLTYADLAHANLSNANLIHANLIHANLIHANLIHANLIHANLYYTDLTSTNLTDAHLGGAHLASAHLGGANLTGANLGGADLTDANLYRTDLTGANLGGADLTGAELSGANLEAVSWSAETRWPARSAERIRARSREITPGWWTVTPLPEGERRAVVVPADPEPG</sequence>
<accession>A0A3D9SXC4</accession>
<reference evidence="3 4" key="1">
    <citation type="submission" date="2018-08" db="EMBL/GenBank/DDBJ databases">
        <title>Sequencing the genomes of 1000 actinobacteria strains.</title>
        <authorList>
            <person name="Klenk H.-P."/>
        </authorList>
    </citation>
    <scope>NUCLEOTIDE SEQUENCE [LARGE SCALE GENOMIC DNA]</scope>
    <source>
        <strain evidence="3 4">DSM 43927</strain>
    </source>
</reference>
<evidence type="ECO:0000313" key="4">
    <source>
        <dbReference type="Proteomes" id="UP000256661"/>
    </source>
</evidence>
<dbReference type="InterPro" id="IPR051082">
    <property type="entry name" value="Pentapeptide-BTB/POZ_domain"/>
</dbReference>
<name>A0A3D9SXC4_9ACTN</name>
<dbReference type="EMBL" id="QTTT01000001">
    <property type="protein sequence ID" value="REF00607.1"/>
    <property type="molecule type" value="Genomic_DNA"/>
</dbReference>
<organism evidence="3 4">
    <name type="scientific">Thermomonospora umbrina</name>
    <dbReference type="NCBI Taxonomy" id="111806"/>
    <lineage>
        <taxon>Bacteria</taxon>
        <taxon>Bacillati</taxon>
        <taxon>Actinomycetota</taxon>
        <taxon>Actinomycetes</taxon>
        <taxon>Streptosporangiales</taxon>
        <taxon>Thermomonosporaceae</taxon>
        <taxon>Thermomonospora</taxon>
    </lineage>
</organism>